<dbReference type="Proteomes" id="UP000224567">
    <property type="component" value="Unassembled WGS sequence"/>
</dbReference>
<evidence type="ECO:0000313" key="10">
    <source>
        <dbReference type="EMBL" id="PHT45325.1"/>
    </source>
</evidence>
<dbReference type="Pfam" id="PF00847">
    <property type="entry name" value="AP2"/>
    <property type="match status" value="1"/>
</dbReference>
<dbReference type="GO" id="GO:0003677">
    <property type="term" value="F:DNA binding"/>
    <property type="evidence" value="ECO:0007669"/>
    <property type="project" value="UniProtKB-KW"/>
</dbReference>
<keyword evidence="7" id="KW-0539">Nucleus</keyword>
<sequence>MENGGPSQPKYKGIRLRKWGKWVSEVRLPNSRERIWLGSYDTAEKAARAFDAAQFCLRGPKAKFNFPDSPPDISLSDRQRLSPAEIQAIAARFANDDHSHSQSSSVVQEIRPLPSHGHDYEGNMSNINSHVTNMEKDEMSLSSTTCNDPVVQMDTNNNSTATAAMAWASFDMWEDYPHHAIGPPPDLFCDPHSSYAGTNYDSGYYPAGVLDSLSSNLYSPPHFPQRVTPNYDDDDTGNGGDEHYPQQSFLWNF</sequence>
<dbReference type="FunFam" id="3.30.730.10:FF:000001">
    <property type="entry name" value="Ethylene-responsive transcription factor 2"/>
    <property type="match status" value="1"/>
</dbReference>
<dbReference type="InterPro" id="IPR001471">
    <property type="entry name" value="AP2/ERF_dom"/>
</dbReference>
<accession>A0A2G2WJA8</accession>
<dbReference type="AlphaFoldDB" id="A0A2G2WJA8"/>
<dbReference type="CDD" id="cd00018">
    <property type="entry name" value="AP2"/>
    <property type="match status" value="1"/>
</dbReference>
<reference evidence="10 11" key="1">
    <citation type="journal article" date="2017" name="Genome Biol.">
        <title>New reference genome sequences of hot pepper reveal the massive evolution of plant disease-resistance genes by retroduplication.</title>
        <authorList>
            <person name="Kim S."/>
            <person name="Park J."/>
            <person name="Yeom S.I."/>
            <person name="Kim Y.M."/>
            <person name="Seo E."/>
            <person name="Kim K.T."/>
            <person name="Kim M.S."/>
            <person name="Lee J.M."/>
            <person name="Cheong K."/>
            <person name="Shin H.S."/>
            <person name="Kim S.B."/>
            <person name="Han K."/>
            <person name="Lee J."/>
            <person name="Park M."/>
            <person name="Lee H.A."/>
            <person name="Lee H.Y."/>
            <person name="Lee Y."/>
            <person name="Oh S."/>
            <person name="Lee J.H."/>
            <person name="Choi E."/>
            <person name="Choi E."/>
            <person name="Lee S.E."/>
            <person name="Jeon J."/>
            <person name="Kim H."/>
            <person name="Choi G."/>
            <person name="Song H."/>
            <person name="Lee J."/>
            <person name="Lee S.C."/>
            <person name="Kwon J.K."/>
            <person name="Lee H.Y."/>
            <person name="Koo N."/>
            <person name="Hong Y."/>
            <person name="Kim R.W."/>
            <person name="Kang W.H."/>
            <person name="Huh J.H."/>
            <person name="Kang B.C."/>
            <person name="Yang T.J."/>
            <person name="Lee Y.H."/>
            <person name="Bennetzen J.L."/>
            <person name="Choi D."/>
        </authorList>
    </citation>
    <scope>NUCLEOTIDE SEQUENCE [LARGE SCALE GENOMIC DNA]</scope>
    <source>
        <strain evidence="11">cv. PBC81</strain>
    </source>
</reference>
<evidence type="ECO:0000259" key="9">
    <source>
        <dbReference type="PROSITE" id="PS51032"/>
    </source>
</evidence>
<evidence type="ECO:0000256" key="3">
    <source>
        <dbReference type="ARBA" id="ARBA00023015"/>
    </source>
</evidence>
<dbReference type="GO" id="GO:0005634">
    <property type="term" value="C:nucleus"/>
    <property type="evidence" value="ECO:0007669"/>
    <property type="project" value="UniProtKB-SubCell"/>
</dbReference>
<evidence type="ECO:0000256" key="2">
    <source>
        <dbReference type="ARBA" id="ARBA00022821"/>
    </source>
</evidence>
<evidence type="ECO:0000256" key="8">
    <source>
        <dbReference type="ARBA" id="ARBA00024343"/>
    </source>
</evidence>
<keyword evidence="4" id="KW-0238">DNA-binding</keyword>
<comment type="subcellular location">
    <subcellularLocation>
        <location evidence="1">Nucleus</location>
    </subcellularLocation>
</comment>
<dbReference type="PRINTS" id="PR00367">
    <property type="entry name" value="ETHRSPELEMNT"/>
</dbReference>
<organism evidence="10 11">
    <name type="scientific">Capsicum baccatum</name>
    <name type="common">Peruvian pepper</name>
    <dbReference type="NCBI Taxonomy" id="33114"/>
    <lineage>
        <taxon>Eukaryota</taxon>
        <taxon>Viridiplantae</taxon>
        <taxon>Streptophyta</taxon>
        <taxon>Embryophyta</taxon>
        <taxon>Tracheophyta</taxon>
        <taxon>Spermatophyta</taxon>
        <taxon>Magnoliopsida</taxon>
        <taxon>eudicotyledons</taxon>
        <taxon>Gunneridae</taxon>
        <taxon>Pentapetalae</taxon>
        <taxon>asterids</taxon>
        <taxon>lamiids</taxon>
        <taxon>Solanales</taxon>
        <taxon>Solanaceae</taxon>
        <taxon>Solanoideae</taxon>
        <taxon>Capsiceae</taxon>
        <taxon>Capsicum</taxon>
    </lineage>
</organism>
<comment type="similarity">
    <text evidence="8">Belongs to the AP2/ERF transcription factor family. ERF subfamily.</text>
</comment>
<evidence type="ECO:0000256" key="1">
    <source>
        <dbReference type="ARBA" id="ARBA00004123"/>
    </source>
</evidence>
<dbReference type="OrthoDB" id="1918918at2759"/>
<proteinExistence type="inferred from homology"/>
<keyword evidence="2" id="KW-0611">Plant defense</keyword>
<evidence type="ECO:0000256" key="7">
    <source>
        <dbReference type="ARBA" id="ARBA00023242"/>
    </source>
</evidence>
<dbReference type="Gene3D" id="3.30.730.10">
    <property type="entry name" value="AP2/ERF domain"/>
    <property type="match status" value="1"/>
</dbReference>
<keyword evidence="3" id="KW-0805">Transcription regulation</keyword>
<feature type="domain" description="AP2/ERF" evidence="9">
    <location>
        <begin position="10"/>
        <end position="67"/>
    </location>
</feature>
<dbReference type="SMART" id="SM00380">
    <property type="entry name" value="AP2"/>
    <property type="match status" value="1"/>
</dbReference>
<name>A0A2G2WJA8_CAPBA</name>
<gene>
    <name evidence="10" type="ORF">CQW23_14483</name>
</gene>
<keyword evidence="11" id="KW-1185">Reference proteome</keyword>
<dbReference type="InterPro" id="IPR051032">
    <property type="entry name" value="AP2/ERF_TF_ERF_subfamily"/>
</dbReference>
<dbReference type="PANTHER" id="PTHR31985">
    <property type="entry name" value="ETHYLENE-RESPONSIVE TRANSCRIPTION FACTOR ERF042-RELATED"/>
    <property type="match status" value="1"/>
</dbReference>
<reference evidence="11" key="2">
    <citation type="journal article" date="2017" name="J. Anim. Genet.">
        <title>Multiple reference genome sequences of hot pepper reveal the massive evolution of plant disease resistance genes by retroduplication.</title>
        <authorList>
            <person name="Kim S."/>
            <person name="Park J."/>
            <person name="Yeom S.-I."/>
            <person name="Kim Y.-M."/>
            <person name="Seo E."/>
            <person name="Kim K.-T."/>
            <person name="Kim M.-S."/>
            <person name="Lee J.M."/>
            <person name="Cheong K."/>
            <person name="Shin H.-S."/>
            <person name="Kim S.-B."/>
            <person name="Han K."/>
            <person name="Lee J."/>
            <person name="Park M."/>
            <person name="Lee H.-A."/>
            <person name="Lee H.-Y."/>
            <person name="Lee Y."/>
            <person name="Oh S."/>
            <person name="Lee J.H."/>
            <person name="Choi E."/>
            <person name="Choi E."/>
            <person name="Lee S.E."/>
            <person name="Jeon J."/>
            <person name="Kim H."/>
            <person name="Choi G."/>
            <person name="Song H."/>
            <person name="Lee J."/>
            <person name="Lee S.-C."/>
            <person name="Kwon J.-K."/>
            <person name="Lee H.-Y."/>
            <person name="Koo N."/>
            <person name="Hong Y."/>
            <person name="Kim R.W."/>
            <person name="Kang W.-H."/>
            <person name="Huh J.H."/>
            <person name="Kang B.-C."/>
            <person name="Yang T.-J."/>
            <person name="Lee Y.-H."/>
            <person name="Bennetzen J.L."/>
            <person name="Choi D."/>
        </authorList>
    </citation>
    <scope>NUCLEOTIDE SEQUENCE [LARGE SCALE GENOMIC DNA]</scope>
    <source>
        <strain evidence="11">cv. PBC81</strain>
    </source>
</reference>
<dbReference type="InterPro" id="IPR016177">
    <property type="entry name" value="DNA-bd_dom_sf"/>
</dbReference>
<evidence type="ECO:0000256" key="5">
    <source>
        <dbReference type="ARBA" id="ARBA00023159"/>
    </source>
</evidence>
<dbReference type="STRING" id="33114.A0A2G2WJA8"/>
<dbReference type="PANTHER" id="PTHR31985:SF215">
    <property type="entry name" value="OS02G0781300 PROTEIN"/>
    <property type="match status" value="1"/>
</dbReference>
<comment type="caution">
    <text evidence="10">The sequence shown here is derived from an EMBL/GenBank/DDBJ whole genome shotgun (WGS) entry which is preliminary data.</text>
</comment>
<evidence type="ECO:0000256" key="4">
    <source>
        <dbReference type="ARBA" id="ARBA00023125"/>
    </source>
</evidence>
<keyword evidence="5" id="KW-0010">Activator</keyword>
<dbReference type="EMBL" id="MLFT02000006">
    <property type="protein sequence ID" value="PHT45325.1"/>
    <property type="molecule type" value="Genomic_DNA"/>
</dbReference>
<dbReference type="SUPFAM" id="SSF54171">
    <property type="entry name" value="DNA-binding domain"/>
    <property type="match status" value="1"/>
</dbReference>
<keyword evidence="6" id="KW-0804">Transcription</keyword>
<dbReference type="GO" id="GO:0003700">
    <property type="term" value="F:DNA-binding transcription factor activity"/>
    <property type="evidence" value="ECO:0007669"/>
    <property type="project" value="InterPro"/>
</dbReference>
<dbReference type="GO" id="GO:0006952">
    <property type="term" value="P:defense response"/>
    <property type="evidence" value="ECO:0007669"/>
    <property type="project" value="UniProtKB-KW"/>
</dbReference>
<evidence type="ECO:0000256" key="6">
    <source>
        <dbReference type="ARBA" id="ARBA00023163"/>
    </source>
</evidence>
<protein>
    <submittedName>
        <fullName evidence="10">Ethylene-responsive transcription factor</fullName>
    </submittedName>
</protein>
<dbReference type="PROSITE" id="PS51032">
    <property type="entry name" value="AP2_ERF"/>
    <property type="match status" value="1"/>
</dbReference>
<evidence type="ECO:0000313" key="11">
    <source>
        <dbReference type="Proteomes" id="UP000224567"/>
    </source>
</evidence>
<dbReference type="InterPro" id="IPR036955">
    <property type="entry name" value="AP2/ERF_dom_sf"/>
</dbReference>